<dbReference type="SUPFAM" id="SSF63829">
    <property type="entry name" value="Calcium-dependent phosphotriesterase"/>
    <property type="match status" value="1"/>
</dbReference>
<dbReference type="EMBL" id="FXTP01000002">
    <property type="protein sequence ID" value="SMO42378.1"/>
    <property type="molecule type" value="Genomic_DNA"/>
</dbReference>
<organism evidence="1 2">
    <name type="scientific">Gracilimonas mengyeensis</name>
    <dbReference type="NCBI Taxonomy" id="1302730"/>
    <lineage>
        <taxon>Bacteria</taxon>
        <taxon>Pseudomonadati</taxon>
        <taxon>Balneolota</taxon>
        <taxon>Balneolia</taxon>
        <taxon>Balneolales</taxon>
        <taxon>Balneolaceae</taxon>
        <taxon>Gracilimonas</taxon>
    </lineage>
</organism>
<dbReference type="Proteomes" id="UP000317557">
    <property type="component" value="Unassembled WGS sequence"/>
</dbReference>
<dbReference type="Gene3D" id="2.120.10.30">
    <property type="entry name" value="TolB, C-terminal domain"/>
    <property type="match status" value="1"/>
</dbReference>
<keyword evidence="2" id="KW-1185">Reference proteome</keyword>
<dbReference type="Pfam" id="PF17170">
    <property type="entry name" value="DUF5128"/>
    <property type="match status" value="1"/>
</dbReference>
<sequence>MKSIKIIASFLFYFSLTISIEAQDKLNIVVEEVSVIQTDEDIFIGDPRHIIADSLIYVADHVDLTIKVFNKGGKYISKFGGRGRGPGEMLDMSVFWKTKNHLLVFDNLNAKVIKWTLEGDFLEEIFIKNSELQWPRAVENYRETNHLLVYHLPNPEDESLFHIWDENFDRRVRSFSIISLIEDNMDNSQLEKNLMKFQPGSIVIDRNGKLYYSPFLYRGIIYEYDLSSANDWNNVYKGYSVSNDVYDEVRRKKTGAAKNYDISFSLNGISYAILLKSISVGMYETKEGYLIHFISFVKNGRKLWGFEVYDENRNYLGFKNLVTKEIKGEESTLIRLFTKTIDDENRVFVVEDKGQGKREIKSYKVHINQ</sequence>
<evidence type="ECO:0000313" key="1">
    <source>
        <dbReference type="EMBL" id="SMO42378.1"/>
    </source>
</evidence>
<reference evidence="1 2" key="1">
    <citation type="submission" date="2017-05" db="EMBL/GenBank/DDBJ databases">
        <authorList>
            <person name="Varghese N."/>
            <person name="Submissions S."/>
        </authorList>
    </citation>
    <scope>NUCLEOTIDE SEQUENCE [LARGE SCALE GENOMIC DNA]</scope>
    <source>
        <strain evidence="1 2">DSM 21985</strain>
    </source>
</reference>
<gene>
    <name evidence="1" type="ORF">SAMN06265219_10237</name>
</gene>
<dbReference type="RefSeq" id="WP_142453062.1">
    <property type="nucleotide sequence ID" value="NZ_FXTP01000002.1"/>
</dbReference>
<name>A0A521B5K2_9BACT</name>
<accession>A0A521B5K2</accession>
<dbReference type="OrthoDB" id="818842at2"/>
<protein>
    <submittedName>
        <fullName evidence="1">6-bladed beta-propeller protein</fullName>
    </submittedName>
</protein>
<proteinExistence type="predicted"/>
<dbReference type="AlphaFoldDB" id="A0A521B5K2"/>
<evidence type="ECO:0000313" key="2">
    <source>
        <dbReference type="Proteomes" id="UP000317557"/>
    </source>
</evidence>
<dbReference type="InterPro" id="IPR011042">
    <property type="entry name" value="6-blade_b-propeller_TolB-like"/>
</dbReference>